<evidence type="ECO:0000313" key="3">
    <source>
        <dbReference type="Proteomes" id="UP000663879"/>
    </source>
</evidence>
<gene>
    <name evidence="2" type="ORF">OXX778_LOCUS13035</name>
</gene>
<protein>
    <submittedName>
        <fullName evidence="2">Uncharacterized protein</fullName>
    </submittedName>
</protein>
<dbReference type="PANTHER" id="PTHR15191:SF7">
    <property type="entry name" value="PTTG1-INTERACTING PROTEIN B"/>
    <property type="match status" value="1"/>
</dbReference>
<dbReference type="EMBL" id="CAJNOC010002444">
    <property type="protein sequence ID" value="CAF0933458.1"/>
    <property type="molecule type" value="Genomic_DNA"/>
</dbReference>
<evidence type="ECO:0000256" key="1">
    <source>
        <dbReference type="SAM" id="Phobius"/>
    </source>
</evidence>
<keyword evidence="1" id="KW-0812">Transmembrane</keyword>
<dbReference type="InterPro" id="IPR052304">
    <property type="entry name" value="PTTG1IP"/>
</dbReference>
<dbReference type="PANTHER" id="PTHR15191">
    <property type="entry name" value="PROTEIN CBG20567"/>
    <property type="match status" value="1"/>
</dbReference>
<dbReference type="AlphaFoldDB" id="A0A814BXY5"/>
<dbReference type="Proteomes" id="UP000663879">
    <property type="component" value="Unassembled WGS sequence"/>
</dbReference>
<dbReference type="GO" id="GO:0006606">
    <property type="term" value="P:protein import into nucleus"/>
    <property type="evidence" value="ECO:0007669"/>
    <property type="project" value="TreeGrafter"/>
</dbReference>
<evidence type="ECO:0000313" key="2">
    <source>
        <dbReference type="EMBL" id="CAF0933458.1"/>
    </source>
</evidence>
<keyword evidence="3" id="KW-1185">Reference proteome</keyword>
<proteinExistence type="predicted"/>
<dbReference type="OrthoDB" id="10470982at2759"/>
<organism evidence="2 3">
    <name type="scientific">Brachionus calyciflorus</name>
    <dbReference type="NCBI Taxonomy" id="104777"/>
    <lineage>
        <taxon>Eukaryota</taxon>
        <taxon>Metazoa</taxon>
        <taxon>Spiralia</taxon>
        <taxon>Gnathifera</taxon>
        <taxon>Rotifera</taxon>
        <taxon>Eurotatoria</taxon>
        <taxon>Monogononta</taxon>
        <taxon>Pseudotrocha</taxon>
        <taxon>Ploima</taxon>
        <taxon>Brachionidae</taxon>
        <taxon>Brachionus</taxon>
    </lineage>
</organism>
<sequence length="122" mass="14066">MQDTTKKTILEQIKGTVTNEGVIIGVTIGAVLLVVLIIVIVICCCCRKAERSCLKRSLKKMDKRLNRKKRDLEIQQQGRREEMNQRHNEIRNKYGLRTNPDIEAAKDNIFTVENEQISLSLR</sequence>
<dbReference type="GO" id="GO:0005634">
    <property type="term" value="C:nucleus"/>
    <property type="evidence" value="ECO:0007669"/>
    <property type="project" value="TreeGrafter"/>
</dbReference>
<keyword evidence="1" id="KW-0472">Membrane</keyword>
<comment type="caution">
    <text evidence="2">The sequence shown here is derived from an EMBL/GenBank/DDBJ whole genome shotgun (WGS) entry which is preliminary data.</text>
</comment>
<feature type="transmembrane region" description="Helical" evidence="1">
    <location>
        <begin position="22"/>
        <end position="46"/>
    </location>
</feature>
<name>A0A814BXY5_9BILA</name>
<accession>A0A814BXY5</accession>
<dbReference type="GO" id="GO:0005737">
    <property type="term" value="C:cytoplasm"/>
    <property type="evidence" value="ECO:0007669"/>
    <property type="project" value="TreeGrafter"/>
</dbReference>
<keyword evidence="1" id="KW-1133">Transmembrane helix</keyword>
<reference evidence="2" key="1">
    <citation type="submission" date="2021-02" db="EMBL/GenBank/DDBJ databases">
        <authorList>
            <person name="Nowell W R."/>
        </authorList>
    </citation>
    <scope>NUCLEOTIDE SEQUENCE</scope>
    <source>
        <strain evidence="2">Ploen Becks lab</strain>
    </source>
</reference>